<dbReference type="AlphaFoldDB" id="A0A1P8WQ49"/>
<accession>A0A1P8WQ49</accession>
<evidence type="ECO:0000313" key="1">
    <source>
        <dbReference type="EMBL" id="APZ96180.1"/>
    </source>
</evidence>
<dbReference type="Proteomes" id="UP000187735">
    <property type="component" value="Chromosome"/>
</dbReference>
<organism evidence="1 2">
    <name type="scientific">Fuerstiella marisgermanici</name>
    <dbReference type="NCBI Taxonomy" id="1891926"/>
    <lineage>
        <taxon>Bacteria</taxon>
        <taxon>Pseudomonadati</taxon>
        <taxon>Planctomycetota</taxon>
        <taxon>Planctomycetia</taxon>
        <taxon>Planctomycetales</taxon>
        <taxon>Planctomycetaceae</taxon>
        <taxon>Fuerstiella</taxon>
    </lineage>
</organism>
<keyword evidence="2" id="KW-1185">Reference proteome</keyword>
<dbReference type="KEGG" id="fmr:Fuma_05848"/>
<protein>
    <submittedName>
        <fullName evidence="1">Uncharacterized protein</fullName>
    </submittedName>
</protein>
<name>A0A1P8WQ49_9PLAN</name>
<proteinExistence type="predicted"/>
<dbReference type="STRING" id="1891926.Fuma_05848"/>
<gene>
    <name evidence="1" type="ORF">Fuma_05848</name>
</gene>
<dbReference type="RefSeq" id="WP_077027237.1">
    <property type="nucleotide sequence ID" value="NZ_CP017641.1"/>
</dbReference>
<sequence>MHKDRLDPATPDMPVLQFVGGGPKPEQATLTVVDAQQDGEKRSLNIRIVDLQGSLLHQRQWS</sequence>
<dbReference type="EMBL" id="CP017641">
    <property type="protein sequence ID" value="APZ96180.1"/>
    <property type="molecule type" value="Genomic_DNA"/>
</dbReference>
<evidence type="ECO:0000313" key="2">
    <source>
        <dbReference type="Proteomes" id="UP000187735"/>
    </source>
</evidence>
<reference evidence="1 2" key="1">
    <citation type="journal article" date="2016" name="Front. Microbiol.">
        <title>Fuerstia marisgermanicae gen. nov., sp. nov., an Unusual Member of the Phylum Planctomycetes from the German Wadden Sea.</title>
        <authorList>
            <person name="Kohn T."/>
            <person name="Heuer A."/>
            <person name="Jogler M."/>
            <person name="Vollmers J."/>
            <person name="Boedeker C."/>
            <person name="Bunk B."/>
            <person name="Rast P."/>
            <person name="Borchert D."/>
            <person name="Glockner I."/>
            <person name="Freese H.M."/>
            <person name="Klenk H.P."/>
            <person name="Overmann J."/>
            <person name="Kaster A.K."/>
            <person name="Rohde M."/>
            <person name="Wiegand S."/>
            <person name="Jogler C."/>
        </authorList>
    </citation>
    <scope>NUCLEOTIDE SEQUENCE [LARGE SCALE GENOMIC DNA]</scope>
    <source>
        <strain evidence="1 2">NH11</strain>
    </source>
</reference>